<dbReference type="KEGG" id="cqi:110689194"/>
<evidence type="ECO:0000313" key="5">
    <source>
        <dbReference type="EnsemblPlants" id="AUR62015319-RA:cds"/>
    </source>
</evidence>
<comment type="function">
    <text evidence="4">Dirigent proteins impart stereoselectivity on the phenoxy radical-coupling reaction, yielding optically active lignans from two molecules of coniferyl alcohol in the biosynthesis of lignans, flavonolignans, and alkaloids and thus plays a central role in plant secondary metabolism.</text>
</comment>
<dbReference type="GeneID" id="110689194"/>
<comment type="subcellular location">
    <subcellularLocation>
        <location evidence="4">Secreted</location>
        <location evidence="4">Extracellular space</location>
        <location evidence="4">Apoplast</location>
    </subcellularLocation>
</comment>
<protein>
    <recommendedName>
        <fullName evidence="4">Dirigent protein</fullName>
    </recommendedName>
</protein>
<comment type="similarity">
    <text evidence="1 4">Belongs to the plant dirigent protein family.</text>
</comment>
<dbReference type="SMR" id="A0A803LM08"/>
<dbReference type="Proteomes" id="UP000596660">
    <property type="component" value="Unplaced"/>
</dbReference>
<comment type="subunit">
    <text evidence="2 4">Homodimer.</text>
</comment>
<dbReference type="AlphaFoldDB" id="A0A803LM08"/>
<evidence type="ECO:0000256" key="3">
    <source>
        <dbReference type="ARBA" id="ARBA00022525"/>
    </source>
</evidence>
<evidence type="ECO:0000256" key="2">
    <source>
        <dbReference type="ARBA" id="ARBA00011738"/>
    </source>
</evidence>
<dbReference type="OMA" id="EAQMANT"/>
<evidence type="ECO:0000313" key="6">
    <source>
        <dbReference type="Proteomes" id="UP000596660"/>
    </source>
</evidence>
<accession>A0A803LM08</accession>
<feature type="chain" id="PRO_5031605228" description="Dirigent protein" evidence="4">
    <location>
        <begin position="27"/>
        <end position="235"/>
    </location>
</feature>
<reference evidence="5" key="2">
    <citation type="submission" date="2021-03" db="UniProtKB">
        <authorList>
            <consortium name="EnsemblPlants"/>
        </authorList>
    </citation>
    <scope>IDENTIFICATION</scope>
</reference>
<organism evidence="5 6">
    <name type="scientific">Chenopodium quinoa</name>
    <name type="common">Quinoa</name>
    <dbReference type="NCBI Taxonomy" id="63459"/>
    <lineage>
        <taxon>Eukaryota</taxon>
        <taxon>Viridiplantae</taxon>
        <taxon>Streptophyta</taxon>
        <taxon>Embryophyta</taxon>
        <taxon>Tracheophyta</taxon>
        <taxon>Spermatophyta</taxon>
        <taxon>Magnoliopsida</taxon>
        <taxon>eudicotyledons</taxon>
        <taxon>Gunneridae</taxon>
        <taxon>Pentapetalae</taxon>
        <taxon>Caryophyllales</taxon>
        <taxon>Chenopodiaceae</taxon>
        <taxon>Chenopodioideae</taxon>
        <taxon>Atripliceae</taxon>
        <taxon>Chenopodium</taxon>
    </lineage>
</organism>
<dbReference type="InterPro" id="IPR044859">
    <property type="entry name" value="Allene_oxi_cyc_Dirigent"/>
</dbReference>
<keyword evidence="4" id="KW-0732">Signal</keyword>
<keyword evidence="6" id="KW-1185">Reference proteome</keyword>
<evidence type="ECO:0000256" key="4">
    <source>
        <dbReference type="RuleBase" id="RU363099"/>
    </source>
</evidence>
<keyword evidence="3 4" id="KW-0964">Secreted</keyword>
<reference evidence="5" key="1">
    <citation type="journal article" date="2017" name="Nature">
        <title>The genome of Chenopodium quinoa.</title>
        <authorList>
            <person name="Jarvis D.E."/>
            <person name="Ho Y.S."/>
            <person name="Lightfoot D.J."/>
            <person name="Schmoeckel S.M."/>
            <person name="Li B."/>
            <person name="Borm T.J.A."/>
            <person name="Ohyanagi H."/>
            <person name="Mineta K."/>
            <person name="Michell C.T."/>
            <person name="Saber N."/>
            <person name="Kharbatia N.M."/>
            <person name="Rupper R.R."/>
            <person name="Sharp A.R."/>
            <person name="Dally N."/>
            <person name="Boughton B.A."/>
            <person name="Woo Y.H."/>
            <person name="Gao G."/>
            <person name="Schijlen E.G.W.M."/>
            <person name="Guo X."/>
            <person name="Momin A.A."/>
            <person name="Negrao S."/>
            <person name="Al-Babili S."/>
            <person name="Gehring C."/>
            <person name="Roessner U."/>
            <person name="Jung C."/>
            <person name="Murphy K."/>
            <person name="Arold S.T."/>
            <person name="Gojobori T."/>
            <person name="van der Linden C.G."/>
            <person name="van Loo E.N."/>
            <person name="Jellen E.N."/>
            <person name="Maughan P.J."/>
            <person name="Tester M."/>
        </authorList>
    </citation>
    <scope>NUCLEOTIDE SEQUENCE [LARGE SCALE GENOMIC DNA]</scope>
    <source>
        <strain evidence="5">cv. PI 614886</strain>
    </source>
</reference>
<evidence type="ECO:0000256" key="1">
    <source>
        <dbReference type="ARBA" id="ARBA00010746"/>
    </source>
</evidence>
<keyword evidence="4" id="KW-0052">Apoplast</keyword>
<dbReference type="PANTHER" id="PTHR21495">
    <property type="entry name" value="NUCLEOPORIN-RELATED"/>
    <property type="match status" value="1"/>
</dbReference>
<feature type="signal peptide" evidence="4">
    <location>
        <begin position="1"/>
        <end position="26"/>
    </location>
</feature>
<name>A0A803LM08_CHEQI</name>
<dbReference type="GO" id="GO:0048046">
    <property type="term" value="C:apoplast"/>
    <property type="evidence" value="ECO:0007669"/>
    <property type="project" value="UniProtKB-SubCell"/>
</dbReference>
<dbReference type="Pfam" id="PF03018">
    <property type="entry name" value="Dirigent"/>
    <property type="match status" value="1"/>
</dbReference>
<sequence length="235" mass="25275">MAKSSNIPTIFLLSLLILNLLPTNHAIFSRTISKEEIGIKDDDKQTHLTFYYHDTLSGSNPSSIQIAKAKSTDTSPTMFGALSMMDDPLTEGPEPTSKLVGRAQGMYGFADQQESAKSMVMNFYFLEGEHNGSTLSVLGRDAMNDSVREMPVVGGTGTFRFAKGYVQGKTQTFDQKTGDAVVLYNVFVSHASSVSGQSGGGSTSSDGTPSSSQAILSKMVSLSFCMIPILYLCIF</sequence>
<dbReference type="InterPro" id="IPR004265">
    <property type="entry name" value="Dirigent"/>
</dbReference>
<dbReference type="Gene3D" id="2.40.480.10">
    <property type="entry name" value="Allene oxide cyclase-like"/>
    <property type="match status" value="1"/>
</dbReference>
<proteinExistence type="inferred from homology"/>
<dbReference type="OrthoDB" id="1864232at2759"/>
<gene>
    <name evidence="5" type="primary">LOC110689194</name>
</gene>
<dbReference type="Gramene" id="AUR62015319-RA">
    <property type="protein sequence ID" value="AUR62015319-RA:cds"/>
    <property type="gene ID" value="AUR62015319"/>
</dbReference>
<dbReference type="RefSeq" id="XP_021721613.1">
    <property type="nucleotide sequence ID" value="XM_021865921.1"/>
</dbReference>
<dbReference type="GO" id="GO:0009699">
    <property type="term" value="P:phenylpropanoid biosynthetic process"/>
    <property type="evidence" value="ECO:0007669"/>
    <property type="project" value="UniProtKB-ARBA"/>
</dbReference>
<dbReference type="EnsemblPlants" id="AUR62015319-RA">
    <property type="protein sequence ID" value="AUR62015319-RA:cds"/>
    <property type="gene ID" value="AUR62015319"/>
</dbReference>